<dbReference type="PANTHER" id="PTHR15526">
    <property type="entry name" value="MUSKELIN"/>
    <property type="match status" value="1"/>
</dbReference>
<reference evidence="5" key="1">
    <citation type="submission" date="2021-12" db="EMBL/GenBank/DDBJ databases">
        <authorList>
            <person name="Martin H S."/>
        </authorList>
    </citation>
    <scope>NUCLEOTIDE SEQUENCE</scope>
</reference>
<dbReference type="AlphaFoldDB" id="A0A8J9VKG2"/>
<dbReference type="InterPro" id="IPR008979">
    <property type="entry name" value="Galactose-bd-like_sf"/>
</dbReference>
<evidence type="ECO:0000259" key="3">
    <source>
        <dbReference type="Pfam" id="PF06588"/>
    </source>
</evidence>
<dbReference type="Pfam" id="PF24981">
    <property type="entry name" value="Beta-prop_ATRN-LZTR1"/>
    <property type="match status" value="1"/>
</dbReference>
<evidence type="ECO:0000313" key="6">
    <source>
        <dbReference type="Proteomes" id="UP000838878"/>
    </source>
</evidence>
<dbReference type="InterPro" id="IPR056737">
    <property type="entry name" value="Beta-prop_ATRN-MKLN-like"/>
</dbReference>
<dbReference type="SMART" id="SM00667">
    <property type="entry name" value="LisH"/>
    <property type="match status" value="1"/>
</dbReference>
<name>A0A8J9VKG2_9NEOP</name>
<feature type="non-terminal residue" evidence="5">
    <location>
        <position position="906"/>
    </location>
</feature>
<dbReference type="SUPFAM" id="SSF49785">
    <property type="entry name" value="Galactose-binding domain-like"/>
    <property type="match status" value="1"/>
</dbReference>
<keyword evidence="2" id="KW-0677">Repeat</keyword>
<dbReference type="InterPro" id="IPR006594">
    <property type="entry name" value="LisH"/>
</dbReference>
<dbReference type="GO" id="GO:0005737">
    <property type="term" value="C:cytoplasm"/>
    <property type="evidence" value="ECO:0007669"/>
    <property type="project" value="TreeGrafter"/>
</dbReference>
<dbReference type="Pfam" id="PF06588">
    <property type="entry name" value="Muskelin_N"/>
    <property type="match status" value="1"/>
</dbReference>
<evidence type="ECO:0000259" key="4">
    <source>
        <dbReference type="Pfam" id="PF24981"/>
    </source>
</evidence>
<sequence length="906" mass="102009">MDDKYETVKLNYTIHKYSSYSANYVPENIMNNHPTDQLSRWFTDTSTPNQFIMLKLQSLCIVESIKFGKYIKAHVSDLKKFQILGGSDENNLSLLLTAGLKKDSVAEKFRLRHRTSEGLYLPVRYIKIVPLQSWGPAYNYTIWYVELQGKNQEDFINSVMDTINLRKEEEAVRILLKHLRRRRYKDAFEALSRESGVQLEGALQARLWDALVEKGDYKLAEEIFDEAAKEGELDWYMSWQPYTPEWRQLCGCSPAVEDRLSCDSMPASPRTRTADLACSDREARADMPEMAVNGVESSEASYMYNVGCSDRPGPRGGHQLVVDPNTGTLYLFGGWNGTEDLDDLWSFDTAAERWTLLCRHSARVNGPSPRSCHKMVFDPVNECLYTLGRYLDNAQRIPSNMNSDLYTYSVRRGEWALVCADTAAAGGPRLVFDHQMCMDADTQTIYVFGGRVLPANTSELVHPQYSGLYAYYARRDTWQLLLADRHELHAPQPRVSHSMLFHPVQRRLYMFAGQRNKEQLVDLWCWDCEGAQGGEGGPAHALCNAPPRAPPPQGFTQRATLDPDTDEIHVLSGMSKEKDKRVYNTLWVFSLRRRAWACVYRTGSAAPGEPRPRFAHQLVYDPVRKIHYLFGGNPGAAGSPRLRLDDLWALRLRRPPRAPAAARAALREARYRELAAAGAPAAAAALHYLRHDLGAVVDHRDPLQVKHFQRLATVLFEGGGAGAEEGAVSLDARRTRALARRRAAARHCAHSGDLAQALAAVLGSDETFVEPTQPFEELSSPTPDTWDVGEDEDHAPAREATRAARVRVYDQLCTYFRPSTVPPRADVMDLVKLTPVSPREQKFEQLRNVFASDRCGAGACGRGRGGPAVDRSWTVLHRDSESRRCCLEAQSVPVTRLMLLRLVSVN</sequence>
<evidence type="ECO:0000313" key="5">
    <source>
        <dbReference type="EMBL" id="CAH0724273.1"/>
    </source>
</evidence>
<keyword evidence="1" id="KW-0880">Kelch repeat</keyword>
<evidence type="ECO:0008006" key="7">
    <source>
        <dbReference type="Google" id="ProtNLM"/>
    </source>
</evidence>
<dbReference type="SUPFAM" id="SSF117281">
    <property type="entry name" value="Kelch motif"/>
    <property type="match status" value="1"/>
</dbReference>
<feature type="domain" description="Attractin/MKLN-like beta-propeller" evidence="4">
    <location>
        <begin position="309"/>
        <end position="482"/>
    </location>
</feature>
<keyword evidence="6" id="KW-1185">Reference proteome</keyword>
<organism evidence="5 6">
    <name type="scientific">Brenthis ino</name>
    <name type="common">lesser marbled fritillary</name>
    <dbReference type="NCBI Taxonomy" id="405034"/>
    <lineage>
        <taxon>Eukaryota</taxon>
        <taxon>Metazoa</taxon>
        <taxon>Ecdysozoa</taxon>
        <taxon>Arthropoda</taxon>
        <taxon>Hexapoda</taxon>
        <taxon>Insecta</taxon>
        <taxon>Pterygota</taxon>
        <taxon>Neoptera</taxon>
        <taxon>Endopterygota</taxon>
        <taxon>Lepidoptera</taxon>
        <taxon>Glossata</taxon>
        <taxon>Ditrysia</taxon>
        <taxon>Papilionoidea</taxon>
        <taxon>Nymphalidae</taxon>
        <taxon>Heliconiinae</taxon>
        <taxon>Argynnini</taxon>
        <taxon>Brenthis</taxon>
    </lineage>
</organism>
<dbReference type="Gene3D" id="2.60.120.260">
    <property type="entry name" value="Galactose-binding domain-like"/>
    <property type="match status" value="1"/>
</dbReference>
<dbReference type="InterPro" id="IPR010565">
    <property type="entry name" value="Muskelin_N"/>
</dbReference>
<dbReference type="SUPFAM" id="SSF50965">
    <property type="entry name" value="Galactose oxidase, central domain"/>
    <property type="match status" value="1"/>
</dbReference>
<dbReference type="OrthoDB" id="10052615at2759"/>
<accession>A0A8J9VKG2</accession>
<dbReference type="PROSITE" id="PS50896">
    <property type="entry name" value="LISH"/>
    <property type="match status" value="1"/>
</dbReference>
<dbReference type="PANTHER" id="PTHR15526:SF5">
    <property type="entry name" value="MUSKELIN"/>
    <property type="match status" value="1"/>
</dbReference>
<dbReference type="InterPro" id="IPR011043">
    <property type="entry name" value="Gal_Oxase/kelch_b-propeller"/>
</dbReference>
<dbReference type="InterPro" id="IPR015915">
    <property type="entry name" value="Kelch-typ_b-propeller"/>
</dbReference>
<evidence type="ECO:0000256" key="2">
    <source>
        <dbReference type="ARBA" id="ARBA00022737"/>
    </source>
</evidence>
<dbReference type="Gene3D" id="2.120.10.80">
    <property type="entry name" value="Kelch-type beta propeller"/>
    <property type="match status" value="2"/>
</dbReference>
<dbReference type="EMBL" id="OV170224">
    <property type="protein sequence ID" value="CAH0724273.1"/>
    <property type="molecule type" value="Genomic_DNA"/>
</dbReference>
<evidence type="ECO:0000256" key="1">
    <source>
        <dbReference type="ARBA" id="ARBA00022441"/>
    </source>
</evidence>
<dbReference type="Proteomes" id="UP000838878">
    <property type="component" value="Chromosome 4"/>
</dbReference>
<protein>
    <recommendedName>
        <fullName evidence="7">Muskelin</fullName>
    </recommendedName>
</protein>
<proteinExistence type="predicted"/>
<dbReference type="InterPro" id="IPR052456">
    <property type="entry name" value="CTLH_complex_component"/>
</dbReference>
<feature type="domain" description="Muskelin N-terminal" evidence="3">
    <location>
        <begin position="8"/>
        <end position="200"/>
    </location>
</feature>
<gene>
    <name evidence="5" type="ORF">BINO364_LOCUS10005</name>
</gene>